<feature type="domain" description="Picornavirus capsid" evidence="5">
    <location>
        <begin position="91"/>
        <end position="193"/>
    </location>
</feature>
<dbReference type="Pfam" id="PF00073">
    <property type="entry name" value="Rhv"/>
    <property type="match status" value="1"/>
</dbReference>
<feature type="domain" description="Dicistrovirus capsid-polyprotein C-terminal" evidence="6">
    <location>
        <begin position="744"/>
        <end position="914"/>
    </location>
</feature>
<dbReference type="SUPFAM" id="SSF88633">
    <property type="entry name" value="Positive stranded ssRNA viruses"/>
    <property type="match status" value="3"/>
</dbReference>
<accession>A0AAT9J9U7</accession>
<evidence type="ECO:0000259" key="6">
    <source>
        <dbReference type="Pfam" id="PF08762"/>
    </source>
</evidence>
<evidence type="ECO:0000259" key="5">
    <source>
        <dbReference type="Pfam" id="PF00073"/>
    </source>
</evidence>
<dbReference type="InterPro" id="IPR001676">
    <property type="entry name" value="Picornavirus_capsid"/>
</dbReference>
<protein>
    <recommendedName>
        <fullName evidence="8">Structural polyprotein</fullName>
    </recommendedName>
</protein>
<name>A0AAT9J9U7_9VIRU</name>
<feature type="region of interest" description="Disordered" evidence="4">
    <location>
        <begin position="1"/>
        <end position="31"/>
    </location>
</feature>
<evidence type="ECO:0000256" key="4">
    <source>
        <dbReference type="SAM" id="MobiDB-lite"/>
    </source>
</evidence>
<keyword evidence="2" id="KW-0167">Capsid protein</keyword>
<feature type="compositionally biased region" description="Polar residues" evidence="4">
    <location>
        <begin position="1"/>
        <end position="30"/>
    </location>
</feature>
<sequence length="916" mass="101499">MYSLTNRLASSQSDTPQHETNTSYPVTSDSPGIETIQVTKFEDAEPAVAYVPPNLNYQNLFPESNQTLVDFLERPELIASTTITNPIPIVDFPADNYNPPIFSISFPTALIHAGNKLQKLANFTYFKADIRVKLTLSANNMTSGRLFLCYSPIDNVQDVSGQIAYRSRASITSFPGVPINIQSVNSCELLIPYSFWAEAWPLHHLVSKLKSDVQDWASLNLFALTPLRSQETYPVNLQLWANFENIQLLGPTPLTYLPPLNTVNTSVTYFNQNGPHDAVGVRASLQIAGEVVDSALKAVSTFSNPINTAKTLLSKLPTPSWMNTLQKGAAHYFGFSNPVTQLPVEPLVSYPERGYTNAVRQDTSVTLALNPDAEINPSFNTFIDQDEMDIEYVCRNPGVVAVVPWSTTHSLYSDLWNDTLDLIPNSDSTNYAPTCAEYVAQMFQFWRGELVFRIEVVKTAFHTGRLEILVVPAINWHDYHNPDKRILFEKFDSTNCYRTILDITNNSETYFRVPYFSDSVMLPVTSGDGQSSDMQVGLGIIFIRAITPLVAPNNVADTVDIIVSKHVEDVAFSQPTFNLYAPYLPTLTNNLTFRNSTGRKLFYTTNDSRNGVIADGGSVALVKPSVMTLSFKDVPLVPTAVPESGLDVYFAPDSIPFIAFYAMSSPNYSDSGVWTFGSASAKLHCGGDINNLAILSATKRSPAIYSPPQVIEASLQIAVDNCVDPQVNSIYSSSGSKQSTVLQTVGGEAVPSLRMYLKRASLLKYVTSTPTGILVDPYDQTYLDPIGYLSLMYRYYTGGYMAKFFSVSPLAGSNIISRLVPATQTDLTSGISTCENTTFPEINPVHNVVIPFYSRYRRIPCTKTSDDSIWKLGTVLPPKIALYSSAEMQLKYYRCGKDDFTFFTLVGPPRLQRMQH</sequence>
<reference evidence="7" key="1">
    <citation type="journal article" date="2024" name="Microb. Genom.">
        <title>The hidden RNA viruses in Blattodea (cockroach and termite).</title>
        <authorList>
            <person name="Fan J."/>
            <person name="Jiang S."/>
            <person name="Li W."/>
            <person name="Li J."/>
            <person name="Pang R."/>
            <person name="Wu H."/>
        </authorList>
    </citation>
    <scope>NUCLEOTIDE SEQUENCE</scope>
    <source>
        <strain evidence="7">A1</strain>
    </source>
</reference>
<evidence type="ECO:0008006" key="8">
    <source>
        <dbReference type="Google" id="ProtNLM"/>
    </source>
</evidence>
<dbReference type="InterPro" id="IPR014872">
    <property type="entry name" value="Dicistrovirus_capsid-polyPr_C"/>
</dbReference>
<dbReference type="GO" id="GO:0005198">
    <property type="term" value="F:structural molecule activity"/>
    <property type="evidence" value="ECO:0007669"/>
    <property type="project" value="InterPro"/>
</dbReference>
<organism evidence="7">
    <name type="scientific">Periplaneta americana dicistrovirus</name>
    <dbReference type="NCBI Taxonomy" id="3032227"/>
    <lineage>
        <taxon>Viruses</taxon>
        <taxon>Riboviria</taxon>
        <taxon>Orthornavirae</taxon>
        <taxon>Pisuviricota</taxon>
        <taxon>Pisoniviricetes</taxon>
        <taxon>Picornavirales</taxon>
        <taxon>Dicistroviridae</taxon>
    </lineage>
</organism>
<dbReference type="InterPro" id="IPR029053">
    <property type="entry name" value="Viral_coat"/>
</dbReference>
<dbReference type="GO" id="GO:0019028">
    <property type="term" value="C:viral capsid"/>
    <property type="evidence" value="ECO:0007669"/>
    <property type="project" value="UniProtKB-KW"/>
</dbReference>
<evidence type="ECO:0000313" key="7">
    <source>
        <dbReference type="EMBL" id="DBA56415.1"/>
    </source>
</evidence>
<dbReference type="InterPro" id="IPR033703">
    <property type="entry name" value="Rhv-like"/>
</dbReference>
<evidence type="ECO:0000256" key="3">
    <source>
        <dbReference type="ARBA" id="ARBA00022844"/>
    </source>
</evidence>
<keyword evidence="3" id="KW-0946">Virion</keyword>
<dbReference type="Pfam" id="PF08762">
    <property type="entry name" value="CRPV_capsid"/>
    <property type="match status" value="1"/>
</dbReference>
<dbReference type="Gene3D" id="2.60.120.20">
    <property type="match status" value="3"/>
</dbReference>
<evidence type="ECO:0000256" key="1">
    <source>
        <dbReference type="ARBA" id="ARBA00004328"/>
    </source>
</evidence>
<evidence type="ECO:0000256" key="2">
    <source>
        <dbReference type="ARBA" id="ARBA00022561"/>
    </source>
</evidence>
<dbReference type="CDD" id="cd00205">
    <property type="entry name" value="rhv_like"/>
    <property type="match status" value="1"/>
</dbReference>
<comment type="subcellular location">
    <subcellularLocation>
        <location evidence="1">Virion</location>
    </subcellularLocation>
</comment>
<dbReference type="EMBL" id="BK063171">
    <property type="protein sequence ID" value="DBA56415.1"/>
    <property type="molecule type" value="Genomic_RNA"/>
</dbReference>
<proteinExistence type="predicted"/>